<evidence type="ECO:0000313" key="1">
    <source>
        <dbReference type="EMBL" id="SFE88781.1"/>
    </source>
</evidence>
<dbReference type="EMBL" id="FONX01000006">
    <property type="protein sequence ID" value="SFE88781.1"/>
    <property type="molecule type" value="Genomic_DNA"/>
</dbReference>
<sequence length="138" mass="15508">MRGEAKKLRQAVRKFIELSHAEAQTQPSSAEPASPLAGLLLRVRDLCEEAGPADSEVHLWPDNVDAWEHWLQVQTQWRVGFDGRHGLDYAGVRAYLDELGPPAGPERASLFQSIRACECEALEAWACIRDKEQRRCEG</sequence>
<proteinExistence type="predicted"/>
<dbReference type="Pfam" id="PF08809">
    <property type="entry name" value="DUF1799"/>
    <property type="match status" value="1"/>
</dbReference>
<gene>
    <name evidence="1" type="ORF">SAMN04489711_106278</name>
</gene>
<dbReference type="STRING" id="1177982.SAMN04489711_106278"/>
<organism evidence="1 2">
    <name type="scientific">Paracidovorax wautersii</name>
    <dbReference type="NCBI Taxonomy" id="1177982"/>
    <lineage>
        <taxon>Bacteria</taxon>
        <taxon>Pseudomonadati</taxon>
        <taxon>Pseudomonadota</taxon>
        <taxon>Betaproteobacteria</taxon>
        <taxon>Burkholderiales</taxon>
        <taxon>Comamonadaceae</taxon>
        <taxon>Paracidovorax</taxon>
    </lineage>
</organism>
<reference evidence="2" key="1">
    <citation type="submission" date="2016-10" db="EMBL/GenBank/DDBJ databases">
        <authorList>
            <person name="Varghese N."/>
            <person name="Submissions S."/>
        </authorList>
    </citation>
    <scope>NUCLEOTIDE SEQUENCE [LARGE SCALE GENOMIC DNA]</scope>
    <source>
        <strain evidence="2">DSM 27981</strain>
    </source>
</reference>
<protein>
    <submittedName>
        <fullName evidence="1">Uncharacterized protein</fullName>
    </submittedName>
</protein>
<accession>A0A1I2E8G5</accession>
<dbReference type="Proteomes" id="UP000199119">
    <property type="component" value="Unassembled WGS sequence"/>
</dbReference>
<name>A0A1I2E8G5_9BURK</name>
<keyword evidence="2" id="KW-1185">Reference proteome</keyword>
<evidence type="ECO:0000313" key="2">
    <source>
        <dbReference type="Proteomes" id="UP000199119"/>
    </source>
</evidence>
<dbReference type="RefSeq" id="WP_175518480.1">
    <property type="nucleotide sequence ID" value="NZ_FONX01000006.1"/>
</dbReference>
<dbReference type="InterPro" id="IPR014915">
    <property type="entry name" value="Phage_TLS_TfmB"/>
</dbReference>
<dbReference type="AlphaFoldDB" id="A0A1I2E8G5"/>